<feature type="compositionally biased region" description="Low complexity" evidence="1">
    <location>
        <begin position="117"/>
        <end position="133"/>
    </location>
</feature>
<dbReference type="EMBL" id="CAJNDS010000072">
    <property type="protein sequence ID" value="CAE6944281.1"/>
    <property type="molecule type" value="Genomic_DNA"/>
</dbReference>
<feature type="region of interest" description="Disordered" evidence="1">
    <location>
        <begin position="117"/>
        <end position="138"/>
    </location>
</feature>
<name>A0A812HAC0_9DINO</name>
<evidence type="ECO:0000313" key="2">
    <source>
        <dbReference type="EMBL" id="CAE6944281.1"/>
    </source>
</evidence>
<dbReference type="Proteomes" id="UP000604046">
    <property type="component" value="Unassembled WGS sequence"/>
</dbReference>
<organism evidence="2 3">
    <name type="scientific">Symbiodinium natans</name>
    <dbReference type="NCBI Taxonomy" id="878477"/>
    <lineage>
        <taxon>Eukaryota</taxon>
        <taxon>Sar</taxon>
        <taxon>Alveolata</taxon>
        <taxon>Dinophyceae</taxon>
        <taxon>Suessiales</taxon>
        <taxon>Symbiodiniaceae</taxon>
        <taxon>Symbiodinium</taxon>
    </lineage>
</organism>
<evidence type="ECO:0000313" key="3">
    <source>
        <dbReference type="Proteomes" id="UP000604046"/>
    </source>
</evidence>
<reference evidence="2" key="1">
    <citation type="submission" date="2021-02" db="EMBL/GenBank/DDBJ databases">
        <authorList>
            <person name="Dougan E. K."/>
            <person name="Rhodes N."/>
            <person name="Thang M."/>
            <person name="Chan C."/>
        </authorList>
    </citation>
    <scope>NUCLEOTIDE SEQUENCE</scope>
</reference>
<sequence length="195" mass="20154">MCRSSIILCLDVPPGSEPEGDLALSGRSDGAAPVPEGLDVPHGSEPEGNEGDLALSIRSHGAAPVPEGQEKSEASPTALPGGDLLIDGCESQDKAPCTELDAEREILEAAATQSLKLSQGPQSLKLSQQSSHLTELVSEGAGPSMLACEEKPDASMAWQAGELVATPQVSQDVDQALPQGGAEEPRPSTLQEWRA</sequence>
<accession>A0A812HAC0</accession>
<evidence type="ECO:0000256" key="1">
    <source>
        <dbReference type="SAM" id="MobiDB-lite"/>
    </source>
</evidence>
<feature type="region of interest" description="Disordered" evidence="1">
    <location>
        <begin position="158"/>
        <end position="195"/>
    </location>
</feature>
<keyword evidence="3" id="KW-1185">Reference proteome</keyword>
<feature type="region of interest" description="Disordered" evidence="1">
    <location>
        <begin position="12"/>
        <end position="90"/>
    </location>
</feature>
<comment type="caution">
    <text evidence="2">The sequence shown here is derived from an EMBL/GenBank/DDBJ whole genome shotgun (WGS) entry which is preliminary data.</text>
</comment>
<proteinExistence type="predicted"/>
<dbReference type="AlphaFoldDB" id="A0A812HAC0"/>
<gene>
    <name evidence="2" type="ORF">SNAT2548_LOCUS1331</name>
</gene>
<protein>
    <submittedName>
        <fullName evidence="2">Uncharacterized protein</fullName>
    </submittedName>
</protein>